<dbReference type="AlphaFoldDB" id="A0A2V5K065"/>
<evidence type="ECO:0000256" key="6">
    <source>
        <dbReference type="PROSITE-ProRule" id="PRU00169"/>
    </source>
</evidence>
<dbReference type="OrthoDB" id="3190595at2"/>
<dbReference type="Gene3D" id="1.10.10.10">
    <property type="entry name" value="Winged helix-like DNA-binding domain superfamily/Winged helix DNA-binding domain"/>
    <property type="match status" value="1"/>
</dbReference>
<gene>
    <name evidence="8" type="ORF">DLM86_26990</name>
</gene>
<dbReference type="InterPro" id="IPR001789">
    <property type="entry name" value="Sig_transdc_resp-reg_receiver"/>
</dbReference>
<name>A0A2V5K065_9BACL</name>
<keyword evidence="3" id="KW-0805">Transcription regulation</keyword>
<dbReference type="InterPro" id="IPR036388">
    <property type="entry name" value="WH-like_DNA-bd_sf"/>
</dbReference>
<feature type="modified residue" description="4-aspartylphosphate" evidence="6">
    <location>
        <position position="53"/>
    </location>
</feature>
<dbReference type="PANTHER" id="PTHR35807:SF2">
    <property type="entry name" value="TRANSCRIPTIONAL ACTIVATOR DOMAIN"/>
    <property type="match status" value="1"/>
</dbReference>
<evidence type="ECO:0000259" key="7">
    <source>
        <dbReference type="PROSITE" id="PS50110"/>
    </source>
</evidence>
<protein>
    <submittedName>
        <fullName evidence="8">Response regulator receiver protein</fullName>
    </submittedName>
</protein>
<dbReference type="SMART" id="SM01043">
    <property type="entry name" value="BTAD"/>
    <property type="match status" value="1"/>
</dbReference>
<proteinExistence type="inferred from homology"/>
<dbReference type="Proteomes" id="UP000247476">
    <property type="component" value="Unassembled WGS sequence"/>
</dbReference>
<organism evidence="8 9">
    <name type="scientific">Paenibacillus flagellatus</name>
    <dbReference type="NCBI Taxonomy" id="2211139"/>
    <lineage>
        <taxon>Bacteria</taxon>
        <taxon>Bacillati</taxon>
        <taxon>Bacillota</taxon>
        <taxon>Bacilli</taxon>
        <taxon>Bacillales</taxon>
        <taxon>Paenibacillaceae</taxon>
        <taxon>Paenibacillus</taxon>
    </lineage>
</organism>
<feature type="domain" description="Response regulatory" evidence="7">
    <location>
        <begin position="2"/>
        <end position="116"/>
    </location>
</feature>
<dbReference type="PROSITE" id="PS50110">
    <property type="entry name" value="RESPONSE_REGULATORY"/>
    <property type="match status" value="1"/>
</dbReference>
<dbReference type="RefSeq" id="WP_110843168.1">
    <property type="nucleotide sequence ID" value="NZ_QJVJ01000015.1"/>
</dbReference>
<dbReference type="SUPFAM" id="SSF48452">
    <property type="entry name" value="TPR-like"/>
    <property type="match status" value="1"/>
</dbReference>
<dbReference type="InterPro" id="IPR011006">
    <property type="entry name" value="CheY-like_superfamily"/>
</dbReference>
<evidence type="ECO:0000313" key="9">
    <source>
        <dbReference type="Proteomes" id="UP000247476"/>
    </source>
</evidence>
<evidence type="ECO:0000256" key="1">
    <source>
        <dbReference type="ARBA" id="ARBA00005820"/>
    </source>
</evidence>
<keyword evidence="5" id="KW-0804">Transcription</keyword>
<accession>A0A2V5K065</accession>
<dbReference type="Pfam" id="PF00072">
    <property type="entry name" value="Response_reg"/>
    <property type="match status" value="1"/>
</dbReference>
<dbReference type="GO" id="GO:0006355">
    <property type="term" value="P:regulation of DNA-templated transcription"/>
    <property type="evidence" value="ECO:0007669"/>
    <property type="project" value="InterPro"/>
</dbReference>
<dbReference type="Gene3D" id="1.25.40.10">
    <property type="entry name" value="Tetratricopeptide repeat domain"/>
    <property type="match status" value="1"/>
</dbReference>
<dbReference type="SUPFAM" id="SSF46894">
    <property type="entry name" value="C-terminal effector domain of the bipartite response regulators"/>
    <property type="match status" value="1"/>
</dbReference>
<dbReference type="InterPro" id="IPR051677">
    <property type="entry name" value="AfsR-DnrI-RedD_regulator"/>
</dbReference>
<evidence type="ECO:0000256" key="4">
    <source>
        <dbReference type="ARBA" id="ARBA00023125"/>
    </source>
</evidence>
<dbReference type="GO" id="GO:0003677">
    <property type="term" value="F:DNA binding"/>
    <property type="evidence" value="ECO:0007669"/>
    <property type="project" value="UniProtKB-KW"/>
</dbReference>
<evidence type="ECO:0000256" key="3">
    <source>
        <dbReference type="ARBA" id="ARBA00023015"/>
    </source>
</evidence>
<evidence type="ECO:0000256" key="2">
    <source>
        <dbReference type="ARBA" id="ARBA00023012"/>
    </source>
</evidence>
<dbReference type="InterPro" id="IPR001867">
    <property type="entry name" value="OmpR/PhoB-type_DNA-bd"/>
</dbReference>
<dbReference type="PANTHER" id="PTHR35807">
    <property type="entry name" value="TRANSCRIPTIONAL REGULATOR REDD-RELATED"/>
    <property type="match status" value="1"/>
</dbReference>
<dbReference type="GO" id="GO:0000160">
    <property type="term" value="P:phosphorelay signal transduction system"/>
    <property type="evidence" value="ECO:0007669"/>
    <property type="project" value="UniProtKB-KW"/>
</dbReference>
<dbReference type="Pfam" id="PF03704">
    <property type="entry name" value="BTAD"/>
    <property type="match status" value="1"/>
</dbReference>
<dbReference type="InterPro" id="IPR016032">
    <property type="entry name" value="Sig_transdc_resp-reg_C-effctor"/>
</dbReference>
<keyword evidence="9" id="KW-1185">Reference proteome</keyword>
<dbReference type="Gene3D" id="3.40.50.2300">
    <property type="match status" value="1"/>
</dbReference>
<keyword evidence="2" id="KW-0902">Two-component regulatory system</keyword>
<dbReference type="InterPro" id="IPR011990">
    <property type="entry name" value="TPR-like_helical_dom_sf"/>
</dbReference>
<keyword evidence="6" id="KW-0597">Phosphoprotein</keyword>
<dbReference type="SUPFAM" id="SSF52172">
    <property type="entry name" value="CheY-like"/>
    <property type="match status" value="1"/>
</dbReference>
<reference evidence="8 9" key="1">
    <citation type="submission" date="2018-05" db="EMBL/GenBank/DDBJ databases">
        <title>Paenibacillus flagellatus sp. nov., isolated from selenium mineral soil.</title>
        <authorList>
            <person name="Dai X."/>
        </authorList>
    </citation>
    <scope>NUCLEOTIDE SEQUENCE [LARGE SCALE GENOMIC DNA]</scope>
    <source>
        <strain evidence="8 9">DXL2</strain>
    </source>
</reference>
<evidence type="ECO:0000313" key="8">
    <source>
        <dbReference type="EMBL" id="PYI51014.1"/>
    </source>
</evidence>
<dbReference type="EMBL" id="QJVJ01000015">
    <property type="protein sequence ID" value="PYI51014.1"/>
    <property type="molecule type" value="Genomic_DNA"/>
</dbReference>
<dbReference type="SMART" id="SM00448">
    <property type="entry name" value="REC"/>
    <property type="match status" value="1"/>
</dbReference>
<comment type="similarity">
    <text evidence="1">Belongs to the AfsR/DnrI/RedD regulatory family.</text>
</comment>
<comment type="caution">
    <text evidence="8">The sequence shown here is derived from an EMBL/GenBank/DDBJ whole genome shotgun (WGS) entry which is preliminary data.</text>
</comment>
<evidence type="ECO:0000256" key="5">
    <source>
        <dbReference type="ARBA" id="ARBA00023163"/>
    </source>
</evidence>
<dbReference type="SMART" id="SM00862">
    <property type="entry name" value="Trans_reg_C"/>
    <property type="match status" value="1"/>
</dbReference>
<dbReference type="InterPro" id="IPR005158">
    <property type="entry name" value="BTAD"/>
</dbReference>
<sequence>MKAILIDDEKPALLQLERLIEAHGGISVAGKFTRAQEALDHLAREKADVVFLDIGMPGMNGLEAGERLHRIDPDVQIVYVTAYNEYAVEAFELHAMDYLLKPVDPERFAKTASRLDAHLRLVRAVAETTAPAGTTVSCFKRLTLDESLGVGGQLKWRTQKAQELFAFLLHQRSKWITKDAILEALWPELGLDRAVTQLHTTVYLVRKMLKEWGIGAKIEYAQDGYCLLQEGFVTDVELFERDTAMQRVETERDWQRLDRALASYRGDYLEEHDYPWAEPAREELYRQFIRSSFLAAAYERIAGRGRDAVRRLSALREKEPYSEELCRTMMETYASLGDYAGLASHYESFVAQLRDELDARPDGQTVRLYERLMSAAE</sequence>
<keyword evidence="4" id="KW-0238">DNA-binding</keyword>